<feature type="compositionally biased region" description="Polar residues" evidence="1">
    <location>
        <begin position="639"/>
        <end position="659"/>
    </location>
</feature>
<organism evidence="3 4">
    <name type="scientific">Citrus x changshan-huyou</name>
    <dbReference type="NCBI Taxonomy" id="2935761"/>
    <lineage>
        <taxon>Eukaryota</taxon>
        <taxon>Viridiplantae</taxon>
        <taxon>Streptophyta</taxon>
        <taxon>Embryophyta</taxon>
        <taxon>Tracheophyta</taxon>
        <taxon>Spermatophyta</taxon>
        <taxon>Magnoliopsida</taxon>
        <taxon>eudicotyledons</taxon>
        <taxon>Gunneridae</taxon>
        <taxon>Pentapetalae</taxon>
        <taxon>rosids</taxon>
        <taxon>malvids</taxon>
        <taxon>Sapindales</taxon>
        <taxon>Rutaceae</taxon>
        <taxon>Aurantioideae</taxon>
        <taxon>Citrus</taxon>
    </lineage>
</organism>
<dbReference type="Pfam" id="PF03140">
    <property type="entry name" value="DUF247"/>
    <property type="match status" value="1"/>
</dbReference>
<dbReference type="CDD" id="cd15800">
    <property type="entry name" value="PMEI-like_2"/>
    <property type="match status" value="1"/>
</dbReference>
<dbReference type="PANTHER" id="PTHR31170:SF25">
    <property type="entry name" value="BNAA09G04570D PROTEIN"/>
    <property type="match status" value="1"/>
</dbReference>
<dbReference type="SUPFAM" id="SSF52402">
    <property type="entry name" value="Adenine nucleotide alpha hydrolases-like"/>
    <property type="match status" value="1"/>
</dbReference>
<protein>
    <recommendedName>
        <fullName evidence="2">Pectinesterase inhibitor domain-containing protein</fullName>
    </recommendedName>
</protein>
<dbReference type="SUPFAM" id="SSF101148">
    <property type="entry name" value="Plant invertase/pectin methylesterase inhibitor"/>
    <property type="match status" value="1"/>
</dbReference>
<dbReference type="InterPro" id="IPR006016">
    <property type="entry name" value="UspA"/>
</dbReference>
<dbReference type="EMBL" id="JBCGBO010000024">
    <property type="protein sequence ID" value="KAK9182194.1"/>
    <property type="molecule type" value="Genomic_DNA"/>
</dbReference>
<dbReference type="SMART" id="SM00856">
    <property type="entry name" value="PMEI"/>
    <property type="match status" value="1"/>
</dbReference>
<sequence length="884" mass="98708">MDNTEAANQVRIDITPAKANEALVSSIKNQVRIDIKPAKANEPLVSSIKEKMETVVSALCIDRVGVAVSQEHKDFYIPDKVSIGPLHYGEGPLKAMEEHKWRYLYALLNRKPDIEASLDACVKALKGLEHKARLCYVENINISSDEFVKMMLLDGGFIIELFLRHAVKVLRRRNDPLFSTPGSLSDLRRDMMLLENQIPFFILQRLFEIVPLPEKFNQSLTSLAFQFFRNMIPGDRTIHRERFSLDGNHLLDFIRHCFLPTIPRVKASEATATQRLESAKMLKEAGVLIKKSKTENLLDIKFAHGVLEIPPIRVHQHTESLLRNLIAFEQCPCDNTQHISSYVILMKSLIPTRKDAKSLKRRQILINYDVDENDGSRLFDRLSKGVNEGDLKDFCFDGLCEQVMKYKKTGWRRVLSKKKKRPQGKAALPETKIFACSKKALQWAADNVVRNGDHLILVTVVPEGGLEKGEQQLWEDSGSPLIPLAEFSEPTIMKKYGAKPDPETLDIVNTVARQKQIVVVMKIFWGDPREKICEAIDKIPLSCLVIGNRGLGKLKSSTVCFHSESSGISDALYWKIFFNRLQILVLAATNPSSSGYKSIGDHQNLSKMTVACGEFCHRLVSSTKSMRATCLIAPAPNSANMQPVSHPGSQPTPSLTANAAPTPEPTSAWIRSPRKQLIPPSLVQAPFLKPLREASLAPGPSKHMLTSPLKDTRILKESMHGNHLYQTVHPYHVPSVARNPEIKKICDSTDYPSLCLTFVAPFCKHKSDPLSMLEMAIRATSSQIRLTIAAADKLVHAHANNLPAAVSRLGHCKDSYRDALDNLQNAMDAIPDRDFGTINSMLRAAVTDFSDCDDAFVGMAQYSNYDGHLTKMVSNCVAIASLVK</sequence>
<proteinExistence type="predicted"/>
<evidence type="ECO:0000259" key="2">
    <source>
        <dbReference type="SMART" id="SM00856"/>
    </source>
</evidence>
<dbReference type="Gene3D" id="3.40.50.620">
    <property type="entry name" value="HUPs"/>
    <property type="match status" value="1"/>
</dbReference>
<feature type="region of interest" description="Disordered" evidence="1">
    <location>
        <begin position="639"/>
        <end position="667"/>
    </location>
</feature>
<feature type="domain" description="Pectinesterase inhibitor" evidence="2">
    <location>
        <begin position="737"/>
        <end position="879"/>
    </location>
</feature>
<reference evidence="3 4" key="1">
    <citation type="submission" date="2024-05" db="EMBL/GenBank/DDBJ databases">
        <title>Haplotype-resolved chromosome-level genome assembly of Huyou (Citrus changshanensis).</title>
        <authorList>
            <person name="Miao C."/>
            <person name="Chen W."/>
            <person name="Wu Y."/>
            <person name="Wang L."/>
            <person name="Zhao S."/>
            <person name="Grierson D."/>
            <person name="Xu C."/>
            <person name="Chen K."/>
        </authorList>
    </citation>
    <scope>NUCLEOTIDE SEQUENCE [LARGE SCALE GENOMIC DNA]</scope>
    <source>
        <strain evidence="3">01-14</strain>
        <tissue evidence="3">Leaf</tissue>
    </source>
</reference>
<dbReference type="InterPro" id="IPR004158">
    <property type="entry name" value="DUF247_pln"/>
</dbReference>
<dbReference type="Proteomes" id="UP001428341">
    <property type="component" value="Unassembled WGS sequence"/>
</dbReference>
<dbReference type="GO" id="GO:0004857">
    <property type="term" value="F:enzyme inhibitor activity"/>
    <property type="evidence" value="ECO:0007669"/>
    <property type="project" value="InterPro"/>
</dbReference>
<evidence type="ECO:0000256" key="1">
    <source>
        <dbReference type="SAM" id="MobiDB-lite"/>
    </source>
</evidence>
<dbReference type="InterPro" id="IPR006501">
    <property type="entry name" value="Pectinesterase_inhib_dom"/>
</dbReference>
<dbReference type="CDD" id="cd23659">
    <property type="entry name" value="USP_At3g01520-like"/>
    <property type="match status" value="1"/>
</dbReference>
<comment type="caution">
    <text evidence="3">The sequence shown here is derived from an EMBL/GenBank/DDBJ whole genome shotgun (WGS) entry which is preliminary data.</text>
</comment>
<evidence type="ECO:0000313" key="3">
    <source>
        <dbReference type="EMBL" id="KAK9182194.1"/>
    </source>
</evidence>
<dbReference type="Pfam" id="PF04043">
    <property type="entry name" value="PMEI"/>
    <property type="match status" value="1"/>
</dbReference>
<keyword evidence="4" id="KW-1185">Reference proteome</keyword>
<name>A0AAP0QCU8_9ROSI</name>
<dbReference type="InterPro" id="IPR035513">
    <property type="entry name" value="Invertase/methylesterase_inhib"/>
</dbReference>
<gene>
    <name evidence="3" type="ORF">WN944_025337</name>
</gene>
<dbReference type="PANTHER" id="PTHR31170">
    <property type="entry name" value="BNAC04G53230D PROTEIN"/>
    <property type="match status" value="1"/>
</dbReference>
<dbReference type="InterPro" id="IPR014729">
    <property type="entry name" value="Rossmann-like_a/b/a_fold"/>
</dbReference>
<evidence type="ECO:0000313" key="4">
    <source>
        <dbReference type="Proteomes" id="UP001428341"/>
    </source>
</evidence>
<dbReference type="Gene3D" id="1.20.140.40">
    <property type="entry name" value="Invertase/pectin methylesterase inhibitor family protein"/>
    <property type="match status" value="1"/>
</dbReference>
<accession>A0AAP0QCU8</accession>
<dbReference type="AlphaFoldDB" id="A0AAP0QCU8"/>
<dbReference type="Pfam" id="PF00582">
    <property type="entry name" value="Usp"/>
    <property type="match status" value="1"/>
</dbReference>
<dbReference type="NCBIfam" id="TIGR01614">
    <property type="entry name" value="PME_inhib"/>
    <property type="match status" value="1"/>
</dbReference>